<protein>
    <submittedName>
        <fullName evidence="1">Uncharacterized protein</fullName>
    </submittedName>
</protein>
<gene>
    <name evidence="1" type="primary">Necator_chrIII.g12356</name>
    <name evidence="1" type="ORF">RB195_011590</name>
</gene>
<reference evidence="1 2" key="1">
    <citation type="submission" date="2023-08" db="EMBL/GenBank/DDBJ databases">
        <title>A Necator americanus chromosomal reference genome.</title>
        <authorList>
            <person name="Ilik V."/>
            <person name="Petrzelkova K.J."/>
            <person name="Pardy F."/>
            <person name="Fuh T."/>
            <person name="Niatou-Singa F.S."/>
            <person name="Gouil Q."/>
            <person name="Baker L."/>
            <person name="Ritchie M.E."/>
            <person name="Jex A.R."/>
            <person name="Gazzola D."/>
            <person name="Li H."/>
            <person name="Toshio Fujiwara R."/>
            <person name="Zhan B."/>
            <person name="Aroian R.V."/>
            <person name="Pafco B."/>
            <person name="Schwarz E.M."/>
        </authorList>
    </citation>
    <scope>NUCLEOTIDE SEQUENCE [LARGE SCALE GENOMIC DNA]</scope>
    <source>
        <strain evidence="1 2">Aroian</strain>
        <tissue evidence="1">Whole animal</tissue>
    </source>
</reference>
<organism evidence="1 2">
    <name type="scientific">Necator americanus</name>
    <name type="common">Human hookworm</name>
    <dbReference type="NCBI Taxonomy" id="51031"/>
    <lineage>
        <taxon>Eukaryota</taxon>
        <taxon>Metazoa</taxon>
        <taxon>Ecdysozoa</taxon>
        <taxon>Nematoda</taxon>
        <taxon>Chromadorea</taxon>
        <taxon>Rhabditida</taxon>
        <taxon>Rhabditina</taxon>
        <taxon>Rhabditomorpha</taxon>
        <taxon>Strongyloidea</taxon>
        <taxon>Ancylostomatidae</taxon>
        <taxon>Bunostominae</taxon>
        <taxon>Necator</taxon>
    </lineage>
</organism>
<sequence length="95" mass="10999">MEGDSLPLPYGFLRDHYYWTSTYIRVHRAVTSLSPENAQTGEKEPLSHGVWLLSLDTIKGKKPASLMLHYQYTISEEHEKNPRALDVIDELKKKK</sequence>
<keyword evidence="2" id="KW-1185">Reference proteome</keyword>
<evidence type="ECO:0000313" key="2">
    <source>
        <dbReference type="Proteomes" id="UP001303046"/>
    </source>
</evidence>
<evidence type="ECO:0000313" key="1">
    <source>
        <dbReference type="EMBL" id="KAK6744972.1"/>
    </source>
</evidence>
<dbReference type="EMBL" id="JAVFWL010000003">
    <property type="protein sequence ID" value="KAK6744972.1"/>
    <property type="molecule type" value="Genomic_DNA"/>
</dbReference>
<name>A0ABR1D425_NECAM</name>
<proteinExistence type="predicted"/>
<comment type="caution">
    <text evidence="1">The sequence shown here is derived from an EMBL/GenBank/DDBJ whole genome shotgun (WGS) entry which is preliminary data.</text>
</comment>
<dbReference type="Proteomes" id="UP001303046">
    <property type="component" value="Unassembled WGS sequence"/>
</dbReference>
<accession>A0ABR1D425</accession>